<dbReference type="InterPro" id="IPR002861">
    <property type="entry name" value="Reeler_dom"/>
</dbReference>
<comment type="subcellular location">
    <subcellularLocation>
        <location evidence="1">Secreted</location>
    </subcellularLocation>
</comment>
<keyword evidence="4" id="KW-0929">Antimicrobial</keyword>
<dbReference type="InParanoid" id="H3DLB8"/>
<proteinExistence type="inferred from homology"/>
<evidence type="ECO:0000256" key="7">
    <source>
        <dbReference type="ARBA" id="ARBA00022859"/>
    </source>
</evidence>
<keyword evidence="12" id="KW-1185">Reference proteome</keyword>
<evidence type="ECO:0000256" key="6">
    <source>
        <dbReference type="ARBA" id="ARBA00022729"/>
    </source>
</evidence>
<name>H3DLB8_TETNG</name>
<accession>H3DLB8</accession>
<dbReference type="GO" id="GO:0005576">
    <property type="term" value="C:extracellular region"/>
    <property type="evidence" value="ECO:0007669"/>
    <property type="project" value="UniProtKB-SubCell"/>
</dbReference>
<evidence type="ECO:0000259" key="10">
    <source>
        <dbReference type="Pfam" id="PF02014"/>
    </source>
</evidence>
<protein>
    <recommendedName>
        <fullName evidence="10">Reelin domain-containing protein</fullName>
    </recommendedName>
</protein>
<organism evidence="11 12">
    <name type="scientific">Tetraodon nigroviridis</name>
    <name type="common">Spotted green pufferfish</name>
    <name type="synonym">Chelonodon nigroviridis</name>
    <dbReference type="NCBI Taxonomy" id="99883"/>
    <lineage>
        <taxon>Eukaryota</taxon>
        <taxon>Metazoa</taxon>
        <taxon>Chordata</taxon>
        <taxon>Craniata</taxon>
        <taxon>Vertebrata</taxon>
        <taxon>Euteleostomi</taxon>
        <taxon>Actinopterygii</taxon>
        <taxon>Neopterygii</taxon>
        <taxon>Teleostei</taxon>
        <taxon>Neoteleostei</taxon>
        <taxon>Acanthomorphata</taxon>
        <taxon>Eupercaria</taxon>
        <taxon>Tetraodontiformes</taxon>
        <taxon>Tetradontoidea</taxon>
        <taxon>Tetraodontidae</taxon>
        <taxon>Tetraodon</taxon>
    </lineage>
</organism>
<evidence type="ECO:0000256" key="1">
    <source>
        <dbReference type="ARBA" id="ARBA00004613"/>
    </source>
</evidence>
<dbReference type="InterPro" id="IPR051237">
    <property type="entry name" value="Ferric-chelate_Red/DefProt"/>
</dbReference>
<reference evidence="11" key="3">
    <citation type="submission" date="2025-09" db="UniProtKB">
        <authorList>
            <consortium name="Ensembl"/>
        </authorList>
    </citation>
    <scope>IDENTIFICATION</scope>
</reference>
<dbReference type="GO" id="GO:0042742">
    <property type="term" value="P:defense response to bacterium"/>
    <property type="evidence" value="ECO:0007669"/>
    <property type="project" value="UniProtKB-KW"/>
</dbReference>
<keyword evidence="7" id="KW-0391">Immunity</keyword>
<evidence type="ECO:0000256" key="2">
    <source>
        <dbReference type="ARBA" id="ARBA00008501"/>
    </source>
</evidence>
<evidence type="ECO:0000256" key="8">
    <source>
        <dbReference type="ARBA" id="ARBA00023022"/>
    </source>
</evidence>
<dbReference type="InterPro" id="IPR042307">
    <property type="entry name" value="Reeler_sf"/>
</dbReference>
<dbReference type="GO" id="GO:0045087">
    <property type="term" value="P:innate immune response"/>
    <property type="evidence" value="ECO:0007669"/>
    <property type="project" value="UniProtKB-KW"/>
</dbReference>
<dbReference type="Pfam" id="PF02014">
    <property type="entry name" value="Reeler"/>
    <property type="match status" value="1"/>
</dbReference>
<feature type="compositionally biased region" description="Pro residues" evidence="9">
    <location>
        <begin position="71"/>
        <end position="90"/>
    </location>
</feature>
<evidence type="ECO:0000256" key="4">
    <source>
        <dbReference type="ARBA" id="ARBA00022529"/>
    </source>
</evidence>
<feature type="region of interest" description="Disordered" evidence="9">
    <location>
        <begin position="68"/>
        <end position="103"/>
    </location>
</feature>
<evidence type="ECO:0000313" key="12">
    <source>
        <dbReference type="Proteomes" id="UP000007303"/>
    </source>
</evidence>
<dbReference type="HOGENOM" id="CLU_1282893_0_0_1"/>
<dbReference type="Proteomes" id="UP000007303">
    <property type="component" value="Unassembled WGS sequence"/>
</dbReference>
<dbReference type="PANTHER" id="PTHR45828:SF9">
    <property type="entry name" value="CELL WALL INTEGRITY AND STRESS RESPONSE COMPONENT 4-LIKE-RELATED"/>
    <property type="match status" value="1"/>
</dbReference>
<dbReference type="CDD" id="cd08544">
    <property type="entry name" value="Reeler"/>
    <property type="match status" value="1"/>
</dbReference>
<keyword evidence="5" id="KW-0399">Innate immunity</keyword>
<feature type="domain" description="Reelin" evidence="10">
    <location>
        <begin position="114"/>
        <end position="182"/>
    </location>
</feature>
<evidence type="ECO:0000313" key="11">
    <source>
        <dbReference type="Ensembl" id="ENSTNIP00000021316.1"/>
    </source>
</evidence>
<evidence type="ECO:0000256" key="5">
    <source>
        <dbReference type="ARBA" id="ARBA00022588"/>
    </source>
</evidence>
<comment type="similarity">
    <text evidence="2">Belongs to the insect defense protein family.</text>
</comment>
<keyword evidence="6" id="KW-0732">Signal</keyword>
<dbReference type="Gene3D" id="2.60.40.4060">
    <property type="entry name" value="Reeler domain"/>
    <property type="match status" value="1"/>
</dbReference>
<dbReference type="Ensembl" id="ENSTNIT00000021551.1">
    <property type="protein sequence ID" value="ENSTNIP00000021316.1"/>
    <property type="gene ID" value="ENSTNIG00000018150.1"/>
</dbReference>
<sequence>MCVCVEGRECELVSKQVAEQLGRSAGKRCLLKPPCGSWLQCVFGAWRSVCAFLTAPWRSPVAAWCPNTRPSSPPPAPHPSRCPCPAPPTGPADSSQASAEQLRGARSRQGDAVLWPVGKFTNIDAGEFRALHCNNMENSTVAQASEAKKTKVQLTWEAPNDSRYGDVYFSVSVVQDYTTFWVQVNSSTLRRVSSAAAVCSSPLLLLIGLLAPSVW</sequence>
<evidence type="ECO:0000256" key="3">
    <source>
        <dbReference type="ARBA" id="ARBA00022525"/>
    </source>
</evidence>
<dbReference type="AlphaFoldDB" id="H3DLB8"/>
<dbReference type="GO" id="GO:0016020">
    <property type="term" value="C:membrane"/>
    <property type="evidence" value="ECO:0007669"/>
    <property type="project" value="TreeGrafter"/>
</dbReference>
<keyword evidence="8" id="KW-0044">Antibiotic</keyword>
<keyword evidence="3" id="KW-0964">Secreted</keyword>
<evidence type="ECO:0000256" key="9">
    <source>
        <dbReference type="SAM" id="MobiDB-lite"/>
    </source>
</evidence>
<reference evidence="12" key="1">
    <citation type="journal article" date="2004" name="Nature">
        <title>Genome duplication in the teleost fish Tetraodon nigroviridis reveals the early vertebrate proto-karyotype.</title>
        <authorList>
            <person name="Jaillon O."/>
            <person name="Aury J.-M."/>
            <person name="Brunet F."/>
            <person name="Petit J.-L."/>
            <person name="Stange-Thomann N."/>
            <person name="Mauceli E."/>
            <person name="Bouneau L."/>
            <person name="Fischer C."/>
            <person name="Ozouf-Costaz C."/>
            <person name="Bernot A."/>
            <person name="Nicaud S."/>
            <person name="Jaffe D."/>
            <person name="Fisher S."/>
            <person name="Lutfalla G."/>
            <person name="Dossat C."/>
            <person name="Segurens B."/>
            <person name="Dasilva C."/>
            <person name="Salanoubat M."/>
            <person name="Levy M."/>
            <person name="Boudet N."/>
            <person name="Castellano S."/>
            <person name="Anthouard V."/>
            <person name="Jubin C."/>
            <person name="Castelli V."/>
            <person name="Katinka M."/>
            <person name="Vacherie B."/>
            <person name="Biemont C."/>
            <person name="Skalli Z."/>
            <person name="Cattolico L."/>
            <person name="Poulain J."/>
            <person name="De Berardinis V."/>
            <person name="Cruaud C."/>
            <person name="Duprat S."/>
            <person name="Brottier P."/>
            <person name="Coutanceau J.-P."/>
            <person name="Gouzy J."/>
            <person name="Parra G."/>
            <person name="Lardier G."/>
            <person name="Chapple C."/>
            <person name="McKernan K.J."/>
            <person name="McEwan P."/>
            <person name="Bosak S."/>
            <person name="Kellis M."/>
            <person name="Volff J.-N."/>
            <person name="Guigo R."/>
            <person name="Zody M.C."/>
            <person name="Mesirov J."/>
            <person name="Lindblad-Toh K."/>
            <person name="Birren B."/>
            <person name="Nusbaum C."/>
            <person name="Kahn D."/>
            <person name="Robinson-Rechavi M."/>
            <person name="Laudet V."/>
            <person name="Schachter V."/>
            <person name="Quetier F."/>
            <person name="Saurin W."/>
            <person name="Scarpelli C."/>
            <person name="Wincker P."/>
            <person name="Lander E.S."/>
            <person name="Weissenbach J."/>
            <person name="Roest Crollius H."/>
        </authorList>
    </citation>
    <scope>NUCLEOTIDE SEQUENCE [LARGE SCALE GENOMIC DNA]</scope>
</reference>
<dbReference type="PANTHER" id="PTHR45828">
    <property type="entry name" value="CYTOCHROME B561/FERRIC REDUCTASE TRANSMEMBRANE"/>
    <property type="match status" value="1"/>
</dbReference>
<reference evidence="11" key="2">
    <citation type="submission" date="2025-08" db="UniProtKB">
        <authorList>
            <consortium name="Ensembl"/>
        </authorList>
    </citation>
    <scope>IDENTIFICATION</scope>
</reference>